<dbReference type="STRING" id="6313.A0A0K0DEJ4"/>
<dbReference type="WBParaSite" id="ACAC_0000928801-mRNA-1">
    <property type="protein sequence ID" value="ACAC_0000928801-mRNA-1"/>
    <property type="gene ID" value="ACAC_0000928801"/>
</dbReference>
<evidence type="ECO:0000256" key="8">
    <source>
        <dbReference type="ARBA" id="ARBA00023136"/>
    </source>
</evidence>
<keyword evidence="8" id="KW-0472">Membrane</keyword>
<name>A0A0K0DEJ4_ANGCA</name>
<evidence type="ECO:0000256" key="1">
    <source>
        <dbReference type="ARBA" id="ARBA00004434"/>
    </source>
</evidence>
<comment type="subcellular location">
    <subcellularLocation>
        <location evidence="1">Mitochondrion inner membrane</location>
        <topology evidence="1">Single-pass membrane protein</topology>
    </subcellularLocation>
</comment>
<protein>
    <recommendedName>
        <fullName evidence="3">Cytochrome c oxidase assembly protein COX16 homolog, mitochondrial</fullName>
    </recommendedName>
</protein>
<evidence type="ECO:0000256" key="3">
    <source>
        <dbReference type="ARBA" id="ARBA00021814"/>
    </source>
</evidence>
<dbReference type="PANTHER" id="PTHR17130:SF14">
    <property type="entry name" value="CYTOCHROME C OXIDASE ASSEMBLY PROTEIN COX16 HOMOLOG, MITOCHONDRIAL"/>
    <property type="match status" value="1"/>
</dbReference>
<evidence type="ECO:0000256" key="6">
    <source>
        <dbReference type="ARBA" id="ARBA00022989"/>
    </source>
</evidence>
<dbReference type="Pfam" id="PF14138">
    <property type="entry name" value="COX16"/>
    <property type="match status" value="1"/>
</dbReference>
<keyword evidence="6" id="KW-1133">Transmembrane helix</keyword>
<dbReference type="Proteomes" id="UP000035642">
    <property type="component" value="Unassembled WGS sequence"/>
</dbReference>
<evidence type="ECO:0000256" key="4">
    <source>
        <dbReference type="ARBA" id="ARBA00022692"/>
    </source>
</evidence>
<evidence type="ECO:0000313" key="10">
    <source>
        <dbReference type="WBParaSite" id="ACAC_0000928801-mRNA-1"/>
    </source>
</evidence>
<keyword evidence="7" id="KW-0496">Mitochondrion</keyword>
<dbReference type="AlphaFoldDB" id="A0A0K0DEJ4"/>
<evidence type="ECO:0000256" key="2">
    <source>
        <dbReference type="ARBA" id="ARBA00008370"/>
    </source>
</evidence>
<evidence type="ECO:0000313" key="9">
    <source>
        <dbReference type="Proteomes" id="UP000035642"/>
    </source>
</evidence>
<organism evidence="9 10">
    <name type="scientific">Angiostrongylus cantonensis</name>
    <name type="common">Rat lungworm</name>
    <dbReference type="NCBI Taxonomy" id="6313"/>
    <lineage>
        <taxon>Eukaryota</taxon>
        <taxon>Metazoa</taxon>
        <taxon>Ecdysozoa</taxon>
        <taxon>Nematoda</taxon>
        <taxon>Chromadorea</taxon>
        <taxon>Rhabditida</taxon>
        <taxon>Rhabditina</taxon>
        <taxon>Rhabditomorpha</taxon>
        <taxon>Strongyloidea</taxon>
        <taxon>Metastrongylidae</taxon>
        <taxon>Angiostrongylus</taxon>
    </lineage>
</organism>
<reference evidence="10" key="2">
    <citation type="submission" date="2017-02" db="UniProtKB">
        <authorList>
            <consortium name="WormBaseParasite"/>
        </authorList>
    </citation>
    <scope>IDENTIFICATION</scope>
</reference>
<sequence>MSSRNLRFFRVGLPFFSIVLGGAYGLHYFQQVRLDFRKLKQQDATLELLKSSLEESGIRLRKNVTTEDIYKEVANLDTENWENIRGPRENEDNTEYLRIKCVIFNI</sequence>
<accession>A0A0K0DEJ4</accession>
<keyword evidence="4" id="KW-0812">Transmembrane</keyword>
<dbReference type="GO" id="GO:0033617">
    <property type="term" value="P:mitochondrial respiratory chain complex IV assembly"/>
    <property type="evidence" value="ECO:0007669"/>
    <property type="project" value="TreeGrafter"/>
</dbReference>
<reference evidence="9" key="1">
    <citation type="submission" date="2012-09" db="EMBL/GenBank/DDBJ databases">
        <authorList>
            <person name="Martin A.A."/>
        </authorList>
    </citation>
    <scope>NUCLEOTIDE SEQUENCE</scope>
</reference>
<evidence type="ECO:0000256" key="7">
    <source>
        <dbReference type="ARBA" id="ARBA00023128"/>
    </source>
</evidence>
<keyword evidence="5" id="KW-0999">Mitochondrion inner membrane</keyword>
<dbReference type="PANTHER" id="PTHR17130">
    <property type="entry name" value="MITOCHONDRIAL OUTER MEMBRANE PROTEIN 25"/>
    <property type="match status" value="1"/>
</dbReference>
<comment type="similarity">
    <text evidence="2">Belongs to the COX16 family.</text>
</comment>
<dbReference type="GO" id="GO:0005743">
    <property type="term" value="C:mitochondrial inner membrane"/>
    <property type="evidence" value="ECO:0007669"/>
    <property type="project" value="UniProtKB-SubCell"/>
</dbReference>
<evidence type="ECO:0000256" key="5">
    <source>
        <dbReference type="ARBA" id="ARBA00022792"/>
    </source>
</evidence>
<proteinExistence type="inferred from homology"/>
<dbReference type="InterPro" id="IPR020164">
    <property type="entry name" value="Cyt_c_Oxase_assmbl_COX16"/>
</dbReference>
<keyword evidence="9" id="KW-1185">Reference proteome</keyword>